<keyword evidence="2" id="KW-1185">Reference proteome</keyword>
<evidence type="ECO:0000313" key="1">
    <source>
        <dbReference type="EMBL" id="ERM93469.1"/>
    </source>
</evidence>
<protein>
    <submittedName>
        <fullName evidence="1">Uncharacterized protein</fullName>
    </submittedName>
</protein>
<organism evidence="1 2">
    <name type="scientific">Amborella trichopoda</name>
    <dbReference type="NCBI Taxonomy" id="13333"/>
    <lineage>
        <taxon>Eukaryota</taxon>
        <taxon>Viridiplantae</taxon>
        <taxon>Streptophyta</taxon>
        <taxon>Embryophyta</taxon>
        <taxon>Tracheophyta</taxon>
        <taxon>Spermatophyta</taxon>
        <taxon>Magnoliopsida</taxon>
        <taxon>Amborellales</taxon>
        <taxon>Amborellaceae</taxon>
        <taxon>Amborella</taxon>
    </lineage>
</organism>
<reference evidence="2" key="1">
    <citation type="journal article" date="2013" name="Science">
        <title>The Amborella genome and the evolution of flowering plants.</title>
        <authorList>
            <consortium name="Amborella Genome Project"/>
        </authorList>
    </citation>
    <scope>NUCLEOTIDE SEQUENCE [LARGE SCALE GENOMIC DNA]</scope>
</reference>
<dbReference type="EMBL" id="KI397698">
    <property type="protein sequence ID" value="ERM93469.1"/>
    <property type="molecule type" value="Genomic_DNA"/>
</dbReference>
<dbReference type="Proteomes" id="UP000017836">
    <property type="component" value="Unassembled WGS sequence"/>
</dbReference>
<accession>W1NDR1</accession>
<evidence type="ECO:0000313" key="2">
    <source>
        <dbReference type="Proteomes" id="UP000017836"/>
    </source>
</evidence>
<gene>
    <name evidence="1" type="ORF">AMTR_s00132p00097150</name>
</gene>
<name>W1NDR1_AMBTC</name>
<dbReference type="HOGENOM" id="CLU_2018322_0_0_1"/>
<dbReference type="AlphaFoldDB" id="W1NDR1"/>
<dbReference type="Gramene" id="ERM93469">
    <property type="protein sequence ID" value="ERM93469"/>
    <property type="gene ID" value="AMTR_s00132p00097150"/>
</dbReference>
<proteinExistence type="predicted"/>
<sequence length="123" mass="13704">MYGVAPPSCNSIVVHVSCLGKFQGPYTPPPGHSPYNSHWNFPHRHILYRNPSRGLPMPLAELLLPAKLLVNPLPLQPLLLVVATLCHYQSPHQETSLYPLQVPTRLPHSSSGWLSPKTQQSPY</sequence>